<comment type="caution">
    <text evidence="1">The sequence shown here is derived from an EMBL/GenBank/DDBJ whole genome shotgun (WGS) entry which is preliminary data.</text>
</comment>
<dbReference type="Proteomes" id="UP000319908">
    <property type="component" value="Unassembled WGS sequence"/>
</dbReference>
<evidence type="ECO:0000313" key="2">
    <source>
        <dbReference type="Proteomes" id="UP000319908"/>
    </source>
</evidence>
<sequence>MPLLEHIGTDFDDARELYVIDIASADNLPDVINFAGRFAVVLLVWNSSEISASTISKLVRKLIGAGGVYFWCVLAAQTHADSPTIDDNATVAEIVETLIKRHGGKNAPDRWGCGTIKFTTTAGILPPGIGTATVTESFAFPNFFKRSIVADSTYGEIDLTFIINKDGGWMTSPGKPTMEIPRAFADRERHTFADICAVAHLRDNIENLTIVKKLDIDSKPAIQLRLESEDLGTGDYFVDLQSGLLVGTSKQTLDPITGTQAIISTRLGMYKYFEGVAVLMAFSATSDGKKMLDVTIAKLEFKDSLPDSSFTKPE</sequence>
<dbReference type="RefSeq" id="WP_146407512.1">
    <property type="nucleotide sequence ID" value="NZ_SJPU01000002.1"/>
</dbReference>
<dbReference type="EMBL" id="SJPU01000002">
    <property type="protein sequence ID" value="TWU15702.1"/>
    <property type="molecule type" value="Genomic_DNA"/>
</dbReference>
<evidence type="ECO:0000313" key="1">
    <source>
        <dbReference type="EMBL" id="TWU15702.1"/>
    </source>
</evidence>
<keyword evidence="2" id="KW-1185">Reference proteome</keyword>
<accession>A0A5C6BV21</accession>
<gene>
    <name evidence="1" type="ORF">Poly21_28990</name>
</gene>
<reference evidence="1 2" key="1">
    <citation type="journal article" date="2020" name="Antonie Van Leeuwenhoek">
        <title>Rhodopirellula heiligendammensis sp. nov., Rhodopirellula pilleata sp. nov., and Rhodopirellula solitaria sp. nov. isolated from natural or artificial marine surfaces in Northern Germany and California, USA, and emended description of the genus Rhodopirellula.</title>
        <authorList>
            <person name="Kallscheuer N."/>
            <person name="Wiegand S."/>
            <person name="Jogler M."/>
            <person name="Boedeker C."/>
            <person name="Peeters S.H."/>
            <person name="Rast P."/>
            <person name="Heuer A."/>
            <person name="Jetten M.S.M."/>
            <person name="Rohde M."/>
            <person name="Jogler C."/>
        </authorList>
    </citation>
    <scope>NUCLEOTIDE SEQUENCE [LARGE SCALE GENOMIC DNA]</scope>
    <source>
        <strain evidence="1 2">Poly21</strain>
    </source>
</reference>
<name>A0A5C6BV21_9BACT</name>
<dbReference type="AlphaFoldDB" id="A0A5C6BV21"/>
<proteinExistence type="predicted"/>
<organism evidence="1 2">
    <name type="scientific">Allorhodopirellula heiligendammensis</name>
    <dbReference type="NCBI Taxonomy" id="2714739"/>
    <lineage>
        <taxon>Bacteria</taxon>
        <taxon>Pseudomonadati</taxon>
        <taxon>Planctomycetota</taxon>
        <taxon>Planctomycetia</taxon>
        <taxon>Pirellulales</taxon>
        <taxon>Pirellulaceae</taxon>
        <taxon>Allorhodopirellula</taxon>
    </lineage>
</organism>
<protein>
    <submittedName>
        <fullName evidence="1">Uncharacterized protein</fullName>
    </submittedName>
</protein>